<dbReference type="Pfam" id="PF00176">
    <property type="entry name" value="SNF2-rel_dom"/>
    <property type="match status" value="1"/>
</dbReference>
<dbReference type="CDD" id="cd09917">
    <property type="entry name" value="F-box_SF"/>
    <property type="match status" value="1"/>
</dbReference>
<dbReference type="GO" id="GO:0008270">
    <property type="term" value="F:zinc ion binding"/>
    <property type="evidence" value="ECO:0007669"/>
    <property type="project" value="UniProtKB-KW"/>
</dbReference>
<dbReference type="PROSITE" id="PS51192">
    <property type="entry name" value="HELICASE_ATP_BIND_1"/>
    <property type="match status" value="1"/>
</dbReference>
<evidence type="ECO:0000259" key="7">
    <source>
        <dbReference type="PROSITE" id="PS51050"/>
    </source>
</evidence>
<dbReference type="InterPro" id="IPR027417">
    <property type="entry name" value="P-loop_NTPase"/>
</dbReference>
<evidence type="ECO:0000256" key="2">
    <source>
        <dbReference type="ARBA" id="ARBA00022741"/>
    </source>
</evidence>
<dbReference type="SUPFAM" id="SSF81383">
    <property type="entry name" value="F-box domain"/>
    <property type="match status" value="1"/>
</dbReference>
<evidence type="ECO:0000313" key="11">
    <source>
        <dbReference type="Proteomes" id="UP001418222"/>
    </source>
</evidence>
<dbReference type="CDD" id="cd18008">
    <property type="entry name" value="DEXDc_SHPRH-like"/>
    <property type="match status" value="1"/>
</dbReference>
<protein>
    <submittedName>
        <fullName evidence="10">F-box protein</fullName>
    </submittedName>
</protein>
<keyword evidence="6" id="KW-0067">ATP-binding</keyword>
<dbReference type="GO" id="GO:0008094">
    <property type="term" value="F:ATP-dependent activity, acting on DNA"/>
    <property type="evidence" value="ECO:0007669"/>
    <property type="project" value="TreeGrafter"/>
</dbReference>
<dbReference type="GO" id="GO:0005634">
    <property type="term" value="C:nucleus"/>
    <property type="evidence" value="ECO:0007669"/>
    <property type="project" value="TreeGrafter"/>
</dbReference>
<dbReference type="PANTHER" id="PTHR45626">
    <property type="entry name" value="TRANSCRIPTION TERMINATION FACTOR 2-RELATED"/>
    <property type="match status" value="1"/>
</dbReference>
<dbReference type="PROSITE" id="PS00518">
    <property type="entry name" value="ZF_RING_1"/>
    <property type="match status" value="1"/>
</dbReference>
<feature type="domain" description="Helicase ATP-binding" evidence="8">
    <location>
        <begin position="701"/>
        <end position="866"/>
    </location>
</feature>
<comment type="caution">
    <text evidence="10">The sequence shown here is derived from an EMBL/GenBank/DDBJ whole genome shotgun (WGS) entry which is preliminary data.</text>
</comment>
<dbReference type="SUPFAM" id="SSF52540">
    <property type="entry name" value="P-loop containing nucleoside triphosphate hydrolases"/>
    <property type="match status" value="3"/>
</dbReference>
<dbReference type="SMART" id="SM00490">
    <property type="entry name" value="HELICc"/>
    <property type="match status" value="1"/>
</dbReference>
<evidence type="ECO:0000313" key="10">
    <source>
        <dbReference type="EMBL" id="KAK8942471.1"/>
    </source>
</evidence>
<dbReference type="Pfam" id="PF12937">
    <property type="entry name" value="F-box-like"/>
    <property type="match status" value="1"/>
</dbReference>
<dbReference type="GO" id="GO:0005524">
    <property type="term" value="F:ATP binding"/>
    <property type="evidence" value="ECO:0007669"/>
    <property type="project" value="UniProtKB-KW"/>
</dbReference>
<dbReference type="PROSITE" id="PS51050">
    <property type="entry name" value="ZF_CW"/>
    <property type="match status" value="1"/>
</dbReference>
<gene>
    <name evidence="10" type="ORF">KSP39_PZI008991</name>
</gene>
<dbReference type="Gene3D" id="3.30.40.100">
    <property type="match status" value="1"/>
</dbReference>
<dbReference type="Pfam" id="PF07496">
    <property type="entry name" value="zf-CW"/>
    <property type="match status" value="1"/>
</dbReference>
<evidence type="ECO:0000259" key="8">
    <source>
        <dbReference type="PROSITE" id="PS51192"/>
    </source>
</evidence>
<dbReference type="InterPro" id="IPR001650">
    <property type="entry name" value="Helicase_C-like"/>
</dbReference>
<evidence type="ECO:0000256" key="1">
    <source>
        <dbReference type="ARBA" id="ARBA00022723"/>
    </source>
</evidence>
<dbReference type="Pfam" id="PF00271">
    <property type="entry name" value="Helicase_C"/>
    <property type="match status" value="1"/>
</dbReference>
<dbReference type="EMBL" id="JBBWWQ010000007">
    <property type="protein sequence ID" value="KAK8942471.1"/>
    <property type="molecule type" value="Genomic_DNA"/>
</dbReference>
<dbReference type="InterPro" id="IPR000330">
    <property type="entry name" value="SNF2_N"/>
</dbReference>
<name>A0AAP0BKC2_9ASPA</name>
<dbReference type="InterPro" id="IPR001810">
    <property type="entry name" value="F-box_dom"/>
</dbReference>
<dbReference type="SMART" id="SM00256">
    <property type="entry name" value="FBOX"/>
    <property type="match status" value="1"/>
</dbReference>
<keyword evidence="4" id="KW-0378">Hydrolase</keyword>
<evidence type="ECO:0000256" key="6">
    <source>
        <dbReference type="ARBA" id="ARBA00022840"/>
    </source>
</evidence>
<dbReference type="Gene3D" id="3.40.50.300">
    <property type="entry name" value="P-loop containing nucleotide triphosphate hydrolases"/>
    <property type="match status" value="1"/>
</dbReference>
<evidence type="ECO:0000259" key="9">
    <source>
        <dbReference type="PROSITE" id="PS51194"/>
    </source>
</evidence>
<dbReference type="PROSITE" id="PS51194">
    <property type="entry name" value="HELICASE_CTER"/>
    <property type="match status" value="1"/>
</dbReference>
<dbReference type="SMART" id="SM00487">
    <property type="entry name" value="DEXDc"/>
    <property type="match status" value="1"/>
</dbReference>
<dbReference type="InterPro" id="IPR017907">
    <property type="entry name" value="Znf_RING_CS"/>
</dbReference>
<organism evidence="10 11">
    <name type="scientific">Platanthera zijinensis</name>
    <dbReference type="NCBI Taxonomy" id="2320716"/>
    <lineage>
        <taxon>Eukaryota</taxon>
        <taxon>Viridiplantae</taxon>
        <taxon>Streptophyta</taxon>
        <taxon>Embryophyta</taxon>
        <taxon>Tracheophyta</taxon>
        <taxon>Spermatophyta</taxon>
        <taxon>Magnoliopsida</taxon>
        <taxon>Liliopsida</taxon>
        <taxon>Asparagales</taxon>
        <taxon>Orchidaceae</taxon>
        <taxon>Orchidoideae</taxon>
        <taxon>Orchideae</taxon>
        <taxon>Orchidinae</taxon>
        <taxon>Platanthera</taxon>
    </lineage>
</organism>
<dbReference type="InterPro" id="IPR038718">
    <property type="entry name" value="SNF2-like_sf"/>
</dbReference>
<keyword evidence="3" id="KW-0863">Zinc-finger</keyword>
<dbReference type="PANTHER" id="PTHR45626:SF14">
    <property type="entry name" value="ATP-DEPENDENT DNA HELICASE (EUROFUNG)"/>
    <property type="match status" value="1"/>
</dbReference>
<dbReference type="Proteomes" id="UP001418222">
    <property type="component" value="Unassembled WGS sequence"/>
</dbReference>
<reference evidence="10 11" key="1">
    <citation type="journal article" date="2022" name="Nat. Plants">
        <title>Genomes of leafy and leafless Platanthera orchids illuminate the evolution of mycoheterotrophy.</title>
        <authorList>
            <person name="Li M.H."/>
            <person name="Liu K.W."/>
            <person name="Li Z."/>
            <person name="Lu H.C."/>
            <person name="Ye Q.L."/>
            <person name="Zhang D."/>
            <person name="Wang J.Y."/>
            <person name="Li Y.F."/>
            <person name="Zhong Z.M."/>
            <person name="Liu X."/>
            <person name="Yu X."/>
            <person name="Liu D.K."/>
            <person name="Tu X.D."/>
            <person name="Liu B."/>
            <person name="Hao Y."/>
            <person name="Liao X.Y."/>
            <person name="Jiang Y.T."/>
            <person name="Sun W.H."/>
            <person name="Chen J."/>
            <person name="Chen Y.Q."/>
            <person name="Ai Y."/>
            <person name="Zhai J.W."/>
            <person name="Wu S.S."/>
            <person name="Zhou Z."/>
            <person name="Hsiao Y.Y."/>
            <person name="Wu W.L."/>
            <person name="Chen Y.Y."/>
            <person name="Lin Y.F."/>
            <person name="Hsu J.L."/>
            <person name="Li C.Y."/>
            <person name="Wang Z.W."/>
            <person name="Zhao X."/>
            <person name="Zhong W.Y."/>
            <person name="Ma X.K."/>
            <person name="Ma L."/>
            <person name="Huang J."/>
            <person name="Chen G.Z."/>
            <person name="Huang M.Z."/>
            <person name="Huang L."/>
            <person name="Peng D.H."/>
            <person name="Luo Y.B."/>
            <person name="Zou S.Q."/>
            <person name="Chen S.P."/>
            <person name="Lan S."/>
            <person name="Tsai W.C."/>
            <person name="Van de Peer Y."/>
            <person name="Liu Z.J."/>
        </authorList>
    </citation>
    <scope>NUCLEOTIDE SEQUENCE [LARGE SCALE GENOMIC DNA]</scope>
    <source>
        <strain evidence="10">Lor287</strain>
    </source>
</reference>
<dbReference type="GO" id="GO:0016787">
    <property type="term" value="F:hydrolase activity"/>
    <property type="evidence" value="ECO:0007669"/>
    <property type="project" value="UniProtKB-KW"/>
</dbReference>
<dbReference type="GO" id="GO:0006281">
    <property type="term" value="P:DNA repair"/>
    <property type="evidence" value="ECO:0007669"/>
    <property type="project" value="TreeGrafter"/>
</dbReference>
<dbReference type="InterPro" id="IPR011124">
    <property type="entry name" value="Znf_CW"/>
</dbReference>
<keyword evidence="1" id="KW-0479">Metal-binding</keyword>
<feature type="domain" description="Helicase C-terminal" evidence="9">
    <location>
        <begin position="1167"/>
        <end position="1303"/>
    </location>
</feature>
<keyword evidence="5" id="KW-0862">Zinc</keyword>
<accession>A0AAP0BKC2</accession>
<keyword evidence="2" id="KW-0547">Nucleotide-binding</keyword>
<feature type="domain" description="CW-type" evidence="7">
    <location>
        <begin position="548"/>
        <end position="599"/>
    </location>
</feature>
<evidence type="ECO:0000256" key="5">
    <source>
        <dbReference type="ARBA" id="ARBA00022833"/>
    </source>
</evidence>
<dbReference type="Gene3D" id="3.40.50.10810">
    <property type="entry name" value="Tandem AAA-ATPase domain"/>
    <property type="match status" value="1"/>
</dbReference>
<sequence>MARRRLSTKPSRYTSCPPLCKRLSQRLTGASNGLLCTCPNHLSRASRIFSAIGATPYLAKIQVLCLHPRASHRPKRYHPQTINTKMSSPLQIQKLLMSKAMNIEGRLLIVVQHRCLVADPGSEQQRRTCRVLHFLGRNIDMCGCFKYSCAIMYSSWLIIYSCNWEARSLLLENNQNHLYADDEGIWRISQCHVLGCEIHKALSQPGGNRLFDLHEIFKSLPSAGRDDREFYTRIIPENTCASPCISGLADDVMYKVLSLLRPKDLARVATTCRHLRHLASSITPCMKLKLFPHQEAAVEWMLKRERNPNFMSHPLCLRFSTVDGFSFYINTISGEIFTGAAPIISDFRGGMFCDEPGLGKTVTALALILKTHGTLADPPDGVDVRWCTHKSDQKCGYYELGSCNSTTTYLQSAWRRFIDQNDKRGKVSTSKLPSELSFDTLTKPSSLKRKRSSHTEISVAAQSDSVIKLGTSASSYSTLRQCVVRSTASLSHIRRDLFNSYGKEADGDQNKNVIDNPVSSYSITNAITDQDALLTSSSNQKHKRSKVPISHETWVQCDACKKWRKLVDKQNLDTTAAWFCSLNDDLSHQSCSVPEEPWNCKRKITFLPGFYTKGDKPGKEENVAFFTGVLNDHLMILDVNTKTALTWLANLSMDQLLKMEKVGITCPNLDFSTVFFRQCHSYHEVLQAFGLVGKPQRLQTRWYSPCNLENLVFDSTALKIALTKPLDLCRLYLSGATLVVVPANLVEHWTTQIEKHIRPGQLRVYVWNENREPGAHNLAWDYDVVITTFNRFSSEWNPHKKSALMQVHWLRVILDEGHTLGSSLSLTNKFQMSISLHASNRWILTGTPTPNTPNSQLSQLHPMLKFLHEEAYGQNDKSWEAGILRPFDEHVVEGRTYLLQLLERIMISARKIDLKNIPPCNKTVTFLDFTAEHSKSYNELVLTVRRNILMADWNDPSHVESLLNPKQWKFRSNTIKNVRLSCCVSGHIKVTDAGHDIQETMDILVQQGLDPFSEDYVFIKNALLDGCSCFRCKDWCRLPVITPCRHLLCLDCVAMDSEKCTYPGCNNRYEMQSPEALKRPENPNPKWPVPKDLIELQPSYKQDDWDPDWESTSSSKVAYLINKLKDLLRSNLQAHGCVDVIYRSKMLVGHSSDASTHQEITGPNCDSCKAEPLKVIVFSQFLEHIHVIEQQLTIAGIEFGKLYTPLHAFHKMKSLKMFQHDANCTVLLMDGSAALGLDLSFVTHVFLMEPIWDRSMEEQVISRAHRMGATRPVHVETLAMRSTIEEQMLEFLQESSFERRSTIVDYLPDRSTISRGSSTIFFDSSFLQYFLKSFCTEARLHLDIFEPGGALIL</sequence>
<dbReference type="InterPro" id="IPR050628">
    <property type="entry name" value="SNF2_RAD54_helicase_TF"/>
</dbReference>
<dbReference type="CDD" id="cd18793">
    <property type="entry name" value="SF2_C_SNF"/>
    <property type="match status" value="1"/>
</dbReference>
<evidence type="ECO:0000256" key="3">
    <source>
        <dbReference type="ARBA" id="ARBA00022771"/>
    </source>
</evidence>
<dbReference type="CDD" id="cd16449">
    <property type="entry name" value="RING-HC"/>
    <property type="match status" value="1"/>
</dbReference>
<proteinExistence type="predicted"/>
<keyword evidence="11" id="KW-1185">Reference proteome</keyword>
<dbReference type="Gene3D" id="1.20.1280.50">
    <property type="match status" value="1"/>
</dbReference>
<evidence type="ECO:0000256" key="4">
    <source>
        <dbReference type="ARBA" id="ARBA00022801"/>
    </source>
</evidence>
<dbReference type="InterPro" id="IPR036047">
    <property type="entry name" value="F-box-like_dom_sf"/>
</dbReference>
<dbReference type="InterPro" id="IPR049730">
    <property type="entry name" value="SNF2/RAD54-like_C"/>
</dbReference>
<dbReference type="InterPro" id="IPR014001">
    <property type="entry name" value="Helicase_ATP-bd"/>
</dbReference>